<dbReference type="PANTHER" id="PTHR10342">
    <property type="entry name" value="ARYLSULFATASE"/>
    <property type="match status" value="1"/>
</dbReference>
<evidence type="ECO:0000256" key="7">
    <source>
        <dbReference type="SAM" id="SignalP"/>
    </source>
</evidence>
<dbReference type="PROSITE" id="PS00149">
    <property type="entry name" value="SULFATASE_2"/>
    <property type="match status" value="2"/>
</dbReference>
<dbReference type="EMBL" id="CALNXI010000172">
    <property type="protein sequence ID" value="CAH3021191.1"/>
    <property type="molecule type" value="Genomic_DNA"/>
</dbReference>
<feature type="chain" id="PRO_5045706434" description="Sulfatase N-terminal domain-containing protein" evidence="7">
    <location>
        <begin position="32"/>
        <end position="1030"/>
    </location>
</feature>
<keyword evidence="5" id="KW-0106">Calcium</keyword>
<feature type="signal peptide" evidence="7">
    <location>
        <begin position="1"/>
        <end position="31"/>
    </location>
</feature>
<dbReference type="PANTHER" id="PTHR10342:SF274">
    <property type="entry name" value="ARYLSULFATASE B"/>
    <property type="match status" value="1"/>
</dbReference>
<keyword evidence="3" id="KW-0479">Metal-binding</keyword>
<evidence type="ECO:0000256" key="4">
    <source>
        <dbReference type="ARBA" id="ARBA00022801"/>
    </source>
</evidence>
<dbReference type="Gene3D" id="3.40.720.10">
    <property type="entry name" value="Alkaline Phosphatase, subunit A"/>
    <property type="match status" value="2"/>
</dbReference>
<dbReference type="Pfam" id="PF00884">
    <property type="entry name" value="Sulfatase"/>
    <property type="match status" value="2"/>
</dbReference>
<dbReference type="Gene3D" id="3.30.1120.10">
    <property type="match status" value="2"/>
</dbReference>
<dbReference type="SUPFAM" id="SSF53649">
    <property type="entry name" value="Alkaline phosphatase-like"/>
    <property type="match status" value="2"/>
</dbReference>
<sequence length="1030" mass="115830">MSSRGSRKKMELCKLYHLCILVTLSLSVAVANRANKPPHILLVVADDFGWSDVGFHGSKIQTPNIDQLASEGVILDNYYVMPICTPTRSALLTGMYPIHTGLQHLVLFPSSPYGLSTNFTTLPQKLKESGYATHMVGKWHLGYNKWEITPTYRGFDTFYGFYNGQEDHYSHKVLDILDLRDNEEPVRDLDGTFGTFAFAERAKKVIESHNSSAPLFLYMAFQNVHIPLQVPKRYSDKYSFIDDEDRRTYAGMVDILDEAVGNITQAMKDAGLWKDTLMVFTTDNGGWHNHGGFNWPLRGEKTTLWEGGVRGVSFVHGNMLGRRGEKCEGLMHVTDWFPTLVNIAGGTLDQAPTPLDGMNVWNTISNGDPSPRKEILLNIDVEAQTENSFRKLSTDIYEGIALRAGDMKLLLSVPNASWYKPPELDGESSMRQYTPFDKNGRLGWFQDGEKTTGGTLQVALYNITADPTEHDDLSEKLPDVVKEMKERVQYYMKGLVKNKKVGISLVQVYKRTGKSVIWLYKMYRLCSLVAFSLSVAVANRATKPPHILLVVADDLGWSDVGFHGSKIQTPNIDQLASEGVILDNYYVMPICTPTRSALLTGMYPIHTGLQHLVLLPFSPYGLSTNFTTLPQKLKESGYATHMVGKWHLGYNKWEITPTYRGFDTFYGFYNAQEDHYSHTVLDILDLRDNKEPVRDLDGTFGTFAFAERAKKVIESHNSSTPLFLYMAFQNVHIPLQVPKRYSDKYSFIDDEDRRTYAGMVDILDEAVGNITQAMKDAGLWDDTLMVFTTDNGGWHNHGGFNWPLRGEKTTLWEGGVRGVSFVHGNMLGRRGVKCEGLMHVTDWFPTLVNIAGGTLDQAPTPLDGMNLWNTISNGDPSPRKEILINIDMEPQTENAFKEGGSIDIYEGIALRVGDMKLLLSVPNASWYKPPELGGDSSMRQYTPPDTNGRLGWFQGGEKTTGDTVQMALYNITADPTEHDDLSEKLPDVVKEMKERVQYYMKGVVPPPTKMFDPKAIVKALEEGIWTPWQD</sequence>
<proteinExistence type="inferred from homology"/>
<evidence type="ECO:0000313" key="9">
    <source>
        <dbReference type="EMBL" id="CAH3021191.1"/>
    </source>
</evidence>
<keyword evidence="4" id="KW-0378">Hydrolase</keyword>
<comment type="cofactor">
    <cofactor evidence="1">
        <name>Ca(2+)</name>
        <dbReference type="ChEBI" id="CHEBI:29108"/>
    </cofactor>
</comment>
<dbReference type="Proteomes" id="UP001159427">
    <property type="component" value="Unassembled WGS sequence"/>
</dbReference>
<name>A0ABN8M0D9_9CNID</name>
<evidence type="ECO:0000256" key="2">
    <source>
        <dbReference type="ARBA" id="ARBA00008779"/>
    </source>
</evidence>
<evidence type="ECO:0000256" key="1">
    <source>
        <dbReference type="ARBA" id="ARBA00001913"/>
    </source>
</evidence>
<dbReference type="PROSITE" id="PS00523">
    <property type="entry name" value="SULFATASE_1"/>
    <property type="match status" value="2"/>
</dbReference>
<organism evidence="9 10">
    <name type="scientific">Porites evermanni</name>
    <dbReference type="NCBI Taxonomy" id="104178"/>
    <lineage>
        <taxon>Eukaryota</taxon>
        <taxon>Metazoa</taxon>
        <taxon>Cnidaria</taxon>
        <taxon>Anthozoa</taxon>
        <taxon>Hexacorallia</taxon>
        <taxon>Scleractinia</taxon>
        <taxon>Fungiina</taxon>
        <taxon>Poritidae</taxon>
        <taxon>Porites</taxon>
    </lineage>
</organism>
<evidence type="ECO:0000256" key="3">
    <source>
        <dbReference type="ARBA" id="ARBA00022723"/>
    </source>
</evidence>
<dbReference type="InterPro" id="IPR000917">
    <property type="entry name" value="Sulfatase_N"/>
</dbReference>
<accession>A0ABN8M0D9</accession>
<reference evidence="9 10" key="1">
    <citation type="submission" date="2022-05" db="EMBL/GenBank/DDBJ databases">
        <authorList>
            <consortium name="Genoscope - CEA"/>
            <person name="William W."/>
        </authorList>
    </citation>
    <scope>NUCLEOTIDE SEQUENCE [LARGE SCALE GENOMIC DNA]</scope>
</reference>
<comment type="similarity">
    <text evidence="2">Belongs to the sulfatase family.</text>
</comment>
<dbReference type="InterPro" id="IPR017850">
    <property type="entry name" value="Alkaline_phosphatase_core_sf"/>
</dbReference>
<gene>
    <name evidence="9" type="ORF">PEVE_00010277</name>
</gene>
<dbReference type="InterPro" id="IPR024607">
    <property type="entry name" value="Sulfatase_CS"/>
</dbReference>
<dbReference type="InterPro" id="IPR047115">
    <property type="entry name" value="ARSB"/>
</dbReference>
<dbReference type="CDD" id="cd16029">
    <property type="entry name" value="4-S"/>
    <property type="match status" value="2"/>
</dbReference>
<feature type="domain" description="Sulfatase N-terminal" evidence="8">
    <location>
        <begin position="38"/>
        <end position="345"/>
    </location>
</feature>
<keyword evidence="6" id="KW-0325">Glycoprotein</keyword>
<comment type="caution">
    <text evidence="9">The sequence shown here is derived from an EMBL/GenBank/DDBJ whole genome shotgun (WGS) entry which is preliminary data.</text>
</comment>
<feature type="domain" description="Sulfatase N-terminal" evidence="8">
    <location>
        <begin position="545"/>
        <end position="852"/>
    </location>
</feature>
<evidence type="ECO:0000259" key="8">
    <source>
        <dbReference type="Pfam" id="PF00884"/>
    </source>
</evidence>
<keyword evidence="7" id="KW-0732">Signal</keyword>
<protein>
    <recommendedName>
        <fullName evidence="8">Sulfatase N-terminal domain-containing protein</fullName>
    </recommendedName>
</protein>
<evidence type="ECO:0000313" key="10">
    <source>
        <dbReference type="Proteomes" id="UP001159427"/>
    </source>
</evidence>
<evidence type="ECO:0000256" key="6">
    <source>
        <dbReference type="ARBA" id="ARBA00023180"/>
    </source>
</evidence>
<evidence type="ECO:0000256" key="5">
    <source>
        <dbReference type="ARBA" id="ARBA00022837"/>
    </source>
</evidence>
<keyword evidence="10" id="KW-1185">Reference proteome</keyword>